<dbReference type="PROSITE" id="PS51257">
    <property type="entry name" value="PROKAR_LIPOPROTEIN"/>
    <property type="match status" value="1"/>
</dbReference>
<name>A0AAX3WCZ0_METEX</name>
<feature type="signal peptide" evidence="2">
    <location>
        <begin position="1"/>
        <end position="24"/>
    </location>
</feature>
<evidence type="ECO:0000313" key="4">
    <source>
        <dbReference type="EMBL" id="WHQ68629.1"/>
    </source>
</evidence>
<feature type="chain" id="PRO_5043791605" evidence="2">
    <location>
        <begin position="25"/>
        <end position="729"/>
    </location>
</feature>
<evidence type="ECO:0000256" key="1">
    <source>
        <dbReference type="SAM" id="MobiDB-lite"/>
    </source>
</evidence>
<feature type="domain" description="Peptidoglycan binding-like" evidence="3">
    <location>
        <begin position="137"/>
        <end position="173"/>
    </location>
</feature>
<reference evidence="4" key="1">
    <citation type="journal article" date="2022" name="Biotechnol. Bioprocess Eng.">
        <title>Pan-genome Analysis Reveals Comparative Genomic Features of Central Metabolic Pathways in Methylorubrum extorquens.</title>
        <authorList>
            <person name="Lee G.M."/>
            <person name="Scott-Nevros Z.K."/>
            <person name="Lee S.-M."/>
            <person name="Kim D."/>
        </authorList>
    </citation>
    <scope>NUCLEOTIDE SEQUENCE</scope>
    <source>
        <strain evidence="4">ATCC 55366</strain>
    </source>
</reference>
<sequence length="729" mass="78589">MGHRIGAMAWGTVLALLACAGARAETPPGPTFDCGRAQSDLSQAICRDPASWEADWALSASYWAAYFSVEGSDRVRLRDGHVAWFKTVEDSCRLAPNTNGDPKRAAPCVAQRYRARAATYRSALSSDALAEATLRPEALMAIQARLIAMGFMAGSADGVFGAGTRQAIRAYRQTLGHAPADFLDAQERAALLRSGPAGPDQARNPFGEASPEARPAVPDPRFARDPFGQGYSGPQVDPRAVLPGILQGMLGGMPQRGLPPSYYAERQREPTLPAEQGRDEFDGPSRFTAIPGGPGRGPTRGGATPRSEFSDGDTAVLAAPLGGRHTLEADPGVRTVEVMGTGDSADAARKDAARLAIQQVVGVFVDNRRRVELNVSDRKVSEVVDEKLISYTNAYVNRLEVVKTEQRVGLYEVTARVDVAVRPLLKVLQDNAVPVVAFDTATAASAVETLGQEKAAAADLYADLVAKADALVRVGVGTPQVDASLPSAADEAWLRIPVTYSVNDEAAREWRAKFDLIAQKRAAVFVRLDRADRGWPGQPSCQPPAFNIGFARGVGGEQRTFLSERTPSEQLGVAACFPSYQTPDGVMAECLGRIFVTNESYRQRCPPEGPCLHFGQRAQRLRLLVEFLDKDGAVVFASRQPFRSYPSLHTDGSRTAPQGQDRGFFNYCVPAQQDPFFAVASHDMGMSFGDVLVFPERGSRVRGYLNLLLPNATISRIASVRARIIRDAS</sequence>
<evidence type="ECO:0000256" key="2">
    <source>
        <dbReference type="SAM" id="SignalP"/>
    </source>
</evidence>
<dbReference type="RefSeq" id="WP_283535232.1">
    <property type="nucleotide sequence ID" value="NZ_CP073633.1"/>
</dbReference>
<dbReference type="EMBL" id="CP073633">
    <property type="protein sequence ID" value="WHQ68629.1"/>
    <property type="molecule type" value="Genomic_DNA"/>
</dbReference>
<proteinExistence type="predicted"/>
<dbReference type="Pfam" id="PF01471">
    <property type="entry name" value="PG_binding_1"/>
    <property type="match status" value="1"/>
</dbReference>
<evidence type="ECO:0000313" key="5">
    <source>
        <dbReference type="Proteomes" id="UP001223720"/>
    </source>
</evidence>
<dbReference type="InterPro" id="IPR036366">
    <property type="entry name" value="PGBDSf"/>
</dbReference>
<dbReference type="AlphaFoldDB" id="A0AAX3WCZ0"/>
<keyword evidence="2" id="KW-0732">Signal</keyword>
<feature type="region of interest" description="Disordered" evidence="1">
    <location>
        <begin position="194"/>
        <end position="217"/>
    </location>
</feature>
<protein>
    <submittedName>
        <fullName evidence="4">Peptidoglycan-binding protein</fullName>
    </submittedName>
</protein>
<dbReference type="InterPro" id="IPR036365">
    <property type="entry name" value="PGBD-like_sf"/>
</dbReference>
<dbReference type="Gene3D" id="1.10.101.10">
    <property type="entry name" value="PGBD-like superfamily/PGBD"/>
    <property type="match status" value="1"/>
</dbReference>
<dbReference type="Proteomes" id="UP001223720">
    <property type="component" value="Chromosome"/>
</dbReference>
<gene>
    <name evidence="4" type="ORF">KEC54_19990</name>
</gene>
<dbReference type="InterPro" id="IPR002477">
    <property type="entry name" value="Peptidoglycan-bd-like"/>
</dbReference>
<accession>A0AAX3WCZ0</accession>
<feature type="region of interest" description="Disordered" evidence="1">
    <location>
        <begin position="268"/>
        <end position="311"/>
    </location>
</feature>
<evidence type="ECO:0000259" key="3">
    <source>
        <dbReference type="Pfam" id="PF01471"/>
    </source>
</evidence>
<dbReference type="SUPFAM" id="SSF47090">
    <property type="entry name" value="PGBD-like"/>
    <property type="match status" value="1"/>
</dbReference>
<organism evidence="4 5">
    <name type="scientific">Methylorubrum extorquens</name>
    <name type="common">Methylobacterium dichloromethanicum</name>
    <name type="synonym">Methylobacterium extorquens</name>
    <dbReference type="NCBI Taxonomy" id="408"/>
    <lineage>
        <taxon>Bacteria</taxon>
        <taxon>Pseudomonadati</taxon>
        <taxon>Pseudomonadota</taxon>
        <taxon>Alphaproteobacteria</taxon>
        <taxon>Hyphomicrobiales</taxon>
        <taxon>Methylobacteriaceae</taxon>
        <taxon>Methylorubrum</taxon>
    </lineage>
</organism>